<keyword evidence="2" id="KW-1185">Reference proteome</keyword>
<evidence type="ECO:0000313" key="1">
    <source>
        <dbReference type="EMBL" id="CAJ1954814.1"/>
    </source>
</evidence>
<accession>A0AAD2FWB6</accession>
<gene>
    <name evidence="1" type="ORF">CYCCA115_LOCUS15406</name>
</gene>
<organism evidence="1 2">
    <name type="scientific">Cylindrotheca closterium</name>
    <dbReference type="NCBI Taxonomy" id="2856"/>
    <lineage>
        <taxon>Eukaryota</taxon>
        <taxon>Sar</taxon>
        <taxon>Stramenopiles</taxon>
        <taxon>Ochrophyta</taxon>
        <taxon>Bacillariophyta</taxon>
        <taxon>Bacillariophyceae</taxon>
        <taxon>Bacillariophycidae</taxon>
        <taxon>Bacillariales</taxon>
        <taxon>Bacillariaceae</taxon>
        <taxon>Cylindrotheca</taxon>
    </lineage>
</organism>
<dbReference type="AlphaFoldDB" id="A0AAD2FWB6"/>
<proteinExistence type="predicted"/>
<dbReference type="EMBL" id="CAKOGP040001870">
    <property type="protein sequence ID" value="CAJ1954814.1"/>
    <property type="molecule type" value="Genomic_DNA"/>
</dbReference>
<evidence type="ECO:0000313" key="2">
    <source>
        <dbReference type="Proteomes" id="UP001295423"/>
    </source>
</evidence>
<protein>
    <submittedName>
        <fullName evidence="1">Uncharacterized protein</fullName>
    </submittedName>
</protein>
<comment type="caution">
    <text evidence="1">The sequence shown here is derived from an EMBL/GenBank/DDBJ whole genome shotgun (WGS) entry which is preliminary data.</text>
</comment>
<dbReference type="Proteomes" id="UP001295423">
    <property type="component" value="Unassembled WGS sequence"/>
</dbReference>
<sequence length="315" mass="37094">MNTDQSLKIVGLLTFLVVLTTTFHNMHVASDSIKASETLLQQFLDSSSSRFGQGTSYYQTLPSQSQAICFVTASYALNETVMDPLPDMTSYKWPFKFFLFTNLKETQWETPGWEKVVTDFTYRRRITHSRYGKFLSWKYPRITKLCRAIFYIDSTIEPTKNISLWEEAASRMEANDGPGFMQYPHPKNRSGLPAEFRAIRRSRKDTYLNVNKSWTWMENDPSWTPKMRIFLNTCLGYNPKSKTFQKVSQSFWDRYSLELDSWRDQPLWSFNLNRHKVIPLNFPDTFHEIFKQANMSVYGHNGHTYRKDSEVNVQF</sequence>
<name>A0AAD2FWB6_9STRA</name>
<reference evidence="1" key="1">
    <citation type="submission" date="2023-08" db="EMBL/GenBank/DDBJ databases">
        <authorList>
            <person name="Audoor S."/>
            <person name="Bilcke G."/>
        </authorList>
    </citation>
    <scope>NUCLEOTIDE SEQUENCE</scope>
</reference>